<feature type="domain" description="ABC transmembrane type-1" evidence="8">
    <location>
        <begin position="103"/>
        <end position="293"/>
    </location>
</feature>
<evidence type="ECO:0000313" key="10">
    <source>
        <dbReference type="Proteomes" id="UP000321225"/>
    </source>
</evidence>
<sequence length="306" mass="32185">MPETTPPTTAKIPAPKTTRIAVPQKRQSPWRMLLRRPLFWMAAVILLVMLSFAVAPAPFAGLFGNGDPRACDLANSKVESAPGHPFGFDLQGCDIWAGAVYGAQASISVGLLATSIALAIALIMGLIAGMGGRAADWVVSRLTEVFLGFPFLLAAIVVLNMLGTRSVLTVGVVLGVFGWPMMARLMRASVRSVAGADHVLAARTMGLGTGRIIARYVVPNAVQPVLLLATLTIGGVIVAESTLTYLGIGLSSPAISWGLQIAAGSRVFQTSPHVLVLPSVMLALTVLAVVALGEELRSVFDPRERR</sequence>
<evidence type="ECO:0000256" key="5">
    <source>
        <dbReference type="ARBA" id="ARBA00022989"/>
    </source>
</evidence>
<keyword evidence="10" id="KW-1185">Reference proteome</keyword>
<accession>A0A511AIH7</accession>
<keyword evidence="4 7" id="KW-0812">Transmembrane</keyword>
<dbReference type="GO" id="GO:0055085">
    <property type="term" value="P:transmembrane transport"/>
    <property type="evidence" value="ECO:0007669"/>
    <property type="project" value="InterPro"/>
</dbReference>
<evidence type="ECO:0000259" key="8">
    <source>
        <dbReference type="PROSITE" id="PS50928"/>
    </source>
</evidence>
<dbReference type="EMBL" id="BJUW01000003">
    <property type="protein sequence ID" value="GEK85767.1"/>
    <property type="molecule type" value="Genomic_DNA"/>
</dbReference>
<feature type="transmembrane region" description="Helical" evidence="7">
    <location>
        <begin position="142"/>
        <end position="162"/>
    </location>
</feature>
<dbReference type="AlphaFoldDB" id="A0A511AIH7"/>
<comment type="similarity">
    <text evidence="7">Belongs to the binding-protein-dependent transport system permease family.</text>
</comment>
<dbReference type="GO" id="GO:0005886">
    <property type="term" value="C:plasma membrane"/>
    <property type="evidence" value="ECO:0007669"/>
    <property type="project" value="UniProtKB-SubCell"/>
</dbReference>
<feature type="transmembrane region" description="Helical" evidence="7">
    <location>
        <begin position="107"/>
        <end position="130"/>
    </location>
</feature>
<comment type="subcellular location">
    <subcellularLocation>
        <location evidence="1 7">Cell membrane</location>
        <topology evidence="1 7">Multi-pass membrane protein</topology>
    </subcellularLocation>
</comment>
<feature type="transmembrane region" description="Helical" evidence="7">
    <location>
        <begin position="213"/>
        <end position="237"/>
    </location>
</feature>
<dbReference type="Gene3D" id="1.10.3720.10">
    <property type="entry name" value="MetI-like"/>
    <property type="match status" value="1"/>
</dbReference>
<evidence type="ECO:0000256" key="6">
    <source>
        <dbReference type="ARBA" id="ARBA00023136"/>
    </source>
</evidence>
<evidence type="ECO:0000313" key="9">
    <source>
        <dbReference type="EMBL" id="GEK85767.1"/>
    </source>
</evidence>
<dbReference type="Pfam" id="PF00528">
    <property type="entry name" value="BPD_transp_1"/>
    <property type="match status" value="1"/>
</dbReference>
<feature type="transmembrane region" description="Helical" evidence="7">
    <location>
        <begin position="168"/>
        <end position="186"/>
    </location>
</feature>
<dbReference type="RefSeq" id="WP_222591651.1">
    <property type="nucleotide sequence ID" value="NZ_BJUW01000003.1"/>
</dbReference>
<evidence type="ECO:0000256" key="3">
    <source>
        <dbReference type="ARBA" id="ARBA00022475"/>
    </source>
</evidence>
<dbReference type="Proteomes" id="UP000321225">
    <property type="component" value="Unassembled WGS sequence"/>
</dbReference>
<dbReference type="InterPro" id="IPR035906">
    <property type="entry name" value="MetI-like_sf"/>
</dbReference>
<evidence type="ECO:0000256" key="4">
    <source>
        <dbReference type="ARBA" id="ARBA00022692"/>
    </source>
</evidence>
<dbReference type="SUPFAM" id="SSF161098">
    <property type="entry name" value="MetI-like"/>
    <property type="match status" value="1"/>
</dbReference>
<protein>
    <submittedName>
        <fullName evidence="9">ABC transporter permease</fullName>
    </submittedName>
</protein>
<dbReference type="PANTHER" id="PTHR43386">
    <property type="entry name" value="OLIGOPEPTIDE TRANSPORT SYSTEM PERMEASE PROTEIN APPC"/>
    <property type="match status" value="1"/>
</dbReference>
<keyword evidence="6 7" id="KW-0472">Membrane</keyword>
<evidence type="ECO:0000256" key="7">
    <source>
        <dbReference type="RuleBase" id="RU363032"/>
    </source>
</evidence>
<dbReference type="CDD" id="cd06261">
    <property type="entry name" value="TM_PBP2"/>
    <property type="match status" value="1"/>
</dbReference>
<proteinExistence type="inferred from homology"/>
<evidence type="ECO:0000256" key="2">
    <source>
        <dbReference type="ARBA" id="ARBA00022448"/>
    </source>
</evidence>
<gene>
    <name evidence="9" type="ORF">MAE01_09430</name>
</gene>
<keyword evidence="3" id="KW-1003">Cell membrane</keyword>
<reference evidence="9 10" key="1">
    <citation type="submission" date="2019-07" db="EMBL/GenBank/DDBJ databases">
        <title>Whole genome shotgun sequence of Microbacterium aerolatum NBRC 103071.</title>
        <authorList>
            <person name="Hosoyama A."/>
            <person name="Uohara A."/>
            <person name="Ohji S."/>
            <person name="Ichikawa N."/>
        </authorList>
    </citation>
    <scope>NUCLEOTIDE SEQUENCE [LARGE SCALE GENOMIC DNA]</scope>
    <source>
        <strain evidence="9 10">NBRC 103071</strain>
    </source>
</reference>
<dbReference type="InterPro" id="IPR000515">
    <property type="entry name" value="MetI-like"/>
</dbReference>
<name>A0A511AIH7_9MICO</name>
<feature type="transmembrane region" description="Helical" evidence="7">
    <location>
        <begin position="274"/>
        <end position="293"/>
    </location>
</feature>
<evidence type="ECO:0000256" key="1">
    <source>
        <dbReference type="ARBA" id="ARBA00004651"/>
    </source>
</evidence>
<feature type="transmembrane region" description="Helical" evidence="7">
    <location>
        <begin position="243"/>
        <end position="262"/>
    </location>
</feature>
<dbReference type="PROSITE" id="PS50928">
    <property type="entry name" value="ABC_TM1"/>
    <property type="match status" value="1"/>
</dbReference>
<dbReference type="PANTHER" id="PTHR43386:SF6">
    <property type="entry name" value="ABC TRANSPORTER PERMEASE PROTEIN"/>
    <property type="match status" value="1"/>
</dbReference>
<keyword evidence="5 7" id="KW-1133">Transmembrane helix</keyword>
<organism evidence="9 10">
    <name type="scientific">Microbacterium aerolatum</name>
    <dbReference type="NCBI Taxonomy" id="153731"/>
    <lineage>
        <taxon>Bacteria</taxon>
        <taxon>Bacillati</taxon>
        <taxon>Actinomycetota</taxon>
        <taxon>Actinomycetes</taxon>
        <taxon>Micrococcales</taxon>
        <taxon>Microbacteriaceae</taxon>
        <taxon>Microbacterium</taxon>
    </lineage>
</organism>
<comment type="caution">
    <text evidence="9">The sequence shown here is derived from an EMBL/GenBank/DDBJ whole genome shotgun (WGS) entry which is preliminary data.</text>
</comment>
<dbReference type="InterPro" id="IPR050366">
    <property type="entry name" value="BP-dependent_transpt_permease"/>
</dbReference>
<keyword evidence="2 7" id="KW-0813">Transport</keyword>
<feature type="transmembrane region" description="Helical" evidence="7">
    <location>
        <begin position="38"/>
        <end position="59"/>
    </location>
</feature>